<dbReference type="GO" id="GO:0005525">
    <property type="term" value="F:GTP binding"/>
    <property type="evidence" value="ECO:0007669"/>
    <property type="project" value="UniProtKB-UniRule"/>
</dbReference>
<feature type="binding site" evidence="8">
    <location>
        <begin position="108"/>
        <end position="110"/>
    </location>
    <ligand>
        <name>GTP</name>
        <dbReference type="ChEBI" id="CHEBI:37565"/>
    </ligand>
</feature>
<dbReference type="CDD" id="cd02201">
    <property type="entry name" value="FtsZ_type1"/>
    <property type="match status" value="1"/>
</dbReference>
<keyword evidence="3 8" id="KW-0132">Cell division</keyword>
<dbReference type="InterPro" id="IPR024757">
    <property type="entry name" value="FtsZ_C"/>
</dbReference>
<evidence type="ECO:0000259" key="12">
    <source>
        <dbReference type="SMART" id="SM00864"/>
    </source>
</evidence>
<feature type="region of interest" description="Disordered" evidence="11">
    <location>
        <begin position="334"/>
        <end position="416"/>
    </location>
</feature>
<dbReference type="GO" id="GO:0043093">
    <property type="term" value="P:FtsZ-dependent cytokinesis"/>
    <property type="evidence" value="ECO:0007669"/>
    <property type="project" value="UniProtKB-UniRule"/>
</dbReference>
<feature type="domain" description="Tubulin/FtsZ GTPase" evidence="12">
    <location>
        <begin position="13"/>
        <end position="205"/>
    </location>
</feature>
<evidence type="ECO:0000313" key="15">
    <source>
        <dbReference type="Proteomes" id="UP000228621"/>
    </source>
</evidence>
<keyword evidence="5 8" id="KW-0342">GTP-binding</keyword>
<dbReference type="HAMAP" id="MF_00909">
    <property type="entry name" value="FtsZ"/>
    <property type="match status" value="1"/>
</dbReference>
<evidence type="ECO:0000313" key="14">
    <source>
        <dbReference type="EMBL" id="PCK33553.1"/>
    </source>
</evidence>
<dbReference type="SUPFAM" id="SSF55307">
    <property type="entry name" value="Tubulin C-terminal domain-like"/>
    <property type="match status" value="1"/>
</dbReference>
<dbReference type="InterPro" id="IPR000158">
    <property type="entry name" value="Cell_div_FtsZ"/>
</dbReference>
<feature type="compositionally biased region" description="Polar residues" evidence="11">
    <location>
        <begin position="334"/>
        <end position="361"/>
    </location>
</feature>
<feature type="binding site" evidence="8">
    <location>
        <position position="187"/>
    </location>
    <ligand>
        <name>GTP</name>
        <dbReference type="ChEBI" id="CHEBI:37565"/>
    </ligand>
</feature>
<evidence type="ECO:0000256" key="3">
    <source>
        <dbReference type="ARBA" id="ARBA00022618"/>
    </source>
</evidence>
<name>A0A2A5JVN3_PSEO7</name>
<evidence type="ECO:0000256" key="11">
    <source>
        <dbReference type="SAM" id="MobiDB-lite"/>
    </source>
</evidence>
<dbReference type="FunFam" id="3.30.1330.20:FF:000004">
    <property type="entry name" value="Cell division protein FtsZ"/>
    <property type="match status" value="1"/>
</dbReference>
<dbReference type="GO" id="GO:0000917">
    <property type="term" value="P:division septum assembly"/>
    <property type="evidence" value="ECO:0007669"/>
    <property type="project" value="UniProtKB-KW"/>
</dbReference>
<evidence type="ECO:0000256" key="10">
    <source>
        <dbReference type="RuleBase" id="RU000631"/>
    </source>
</evidence>
<gene>
    <name evidence="8" type="primary">ftsZ</name>
    <name evidence="14" type="ORF">CEX98_01115</name>
</gene>
<accession>A0A2A5JVN3</accession>
<feature type="binding site" evidence="8">
    <location>
        <begin position="21"/>
        <end position="25"/>
    </location>
    <ligand>
        <name>GTP</name>
        <dbReference type="ChEBI" id="CHEBI:37565"/>
    </ligand>
</feature>
<evidence type="ECO:0000256" key="1">
    <source>
        <dbReference type="ARBA" id="ARBA00009690"/>
    </source>
</evidence>
<feature type="domain" description="Tubulin/FtsZ 2-layer sandwich" evidence="13">
    <location>
        <begin position="207"/>
        <end position="325"/>
    </location>
</feature>
<dbReference type="Gene3D" id="3.30.1330.20">
    <property type="entry name" value="Tubulin/FtsZ, C-terminal domain"/>
    <property type="match status" value="1"/>
</dbReference>
<evidence type="ECO:0000256" key="8">
    <source>
        <dbReference type="HAMAP-Rule" id="MF_00909"/>
    </source>
</evidence>
<dbReference type="PRINTS" id="PR00423">
    <property type="entry name" value="CELLDVISFTSZ"/>
</dbReference>
<dbReference type="Proteomes" id="UP000228621">
    <property type="component" value="Unassembled WGS sequence"/>
</dbReference>
<dbReference type="EMBL" id="NKHF01000005">
    <property type="protein sequence ID" value="PCK33553.1"/>
    <property type="molecule type" value="Genomic_DNA"/>
</dbReference>
<evidence type="ECO:0000256" key="6">
    <source>
        <dbReference type="ARBA" id="ARBA00023210"/>
    </source>
</evidence>
<evidence type="ECO:0000256" key="9">
    <source>
        <dbReference type="NCBIfam" id="TIGR00065"/>
    </source>
</evidence>
<dbReference type="PANTHER" id="PTHR30314">
    <property type="entry name" value="CELL DIVISION PROTEIN FTSZ-RELATED"/>
    <property type="match status" value="1"/>
</dbReference>
<dbReference type="PANTHER" id="PTHR30314:SF3">
    <property type="entry name" value="MITOCHONDRIAL DIVISION PROTEIN FSZA"/>
    <property type="match status" value="1"/>
</dbReference>
<comment type="subunit">
    <text evidence="8">Homodimer. Polymerizes to form a dynamic ring structure in a strictly GTP-dependent manner. Interacts directly with several other division proteins.</text>
</comment>
<dbReference type="NCBIfam" id="TIGR00065">
    <property type="entry name" value="ftsZ"/>
    <property type="match status" value="1"/>
</dbReference>
<keyword evidence="6 8" id="KW-0717">Septation</keyword>
<dbReference type="Pfam" id="PF00091">
    <property type="entry name" value="Tubulin"/>
    <property type="match status" value="1"/>
</dbReference>
<evidence type="ECO:0000256" key="4">
    <source>
        <dbReference type="ARBA" id="ARBA00022741"/>
    </source>
</evidence>
<dbReference type="GO" id="GO:0032153">
    <property type="term" value="C:cell division site"/>
    <property type="evidence" value="ECO:0007669"/>
    <property type="project" value="UniProtKB-UniRule"/>
</dbReference>
<dbReference type="Gene3D" id="3.40.50.1440">
    <property type="entry name" value="Tubulin/FtsZ, GTPase domain"/>
    <property type="match status" value="1"/>
</dbReference>
<dbReference type="InterPro" id="IPR045061">
    <property type="entry name" value="FtsZ/CetZ"/>
</dbReference>
<comment type="caution">
    <text evidence="14">The sequence shown here is derived from an EMBL/GenBank/DDBJ whole genome shotgun (WGS) entry which is preliminary data.</text>
</comment>
<dbReference type="GO" id="GO:0003924">
    <property type="term" value="F:GTPase activity"/>
    <property type="evidence" value="ECO:0007669"/>
    <property type="project" value="UniProtKB-UniRule"/>
</dbReference>
<dbReference type="PROSITE" id="PS01135">
    <property type="entry name" value="FTSZ_2"/>
    <property type="match status" value="1"/>
</dbReference>
<dbReference type="OrthoDB" id="9813375at2"/>
<dbReference type="GO" id="GO:0005737">
    <property type="term" value="C:cytoplasm"/>
    <property type="evidence" value="ECO:0007669"/>
    <property type="project" value="UniProtKB-SubCell"/>
</dbReference>
<feature type="compositionally biased region" description="Low complexity" evidence="11">
    <location>
        <begin position="362"/>
        <end position="390"/>
    </location>
</feature>
<comment type="subcellular location">
    <subcellularLocation>
        <location evidence="8">Cytoplasm</location>
    </subcellularLocation>
    <text evidence="8">Assembles at midcell at the inner surface of the cytoplasmic membrane.</text>
</comment>
<dbReference type="RefSeq" id="WP_099640305.1">
    <property type="nucleotide sequence ID" value="NZ_JAQPZX010000041.1"/>
</dbReference>
<dbReference type="Pfam" id="PF12327">
    <property type="entry name" value="FtsZ_C"/>
    <property type="match status" value="1"/>
</dbReference>
<keyword evidence="15" id="KW-1185">Reference proteome</keyword>
<sequence>MFDIMEQHSEEAVIKVIGVGGGGGNAVEHMVNQEIEGVRFIVANTDAQALRRSSADVTVQLGTQITSGLGAGANPEVGKSAAEEDLETIKSSLEGADMVFIAAGMGGGTGTGAAPVVARAAKELGILTVAVVTRPFDLEGKKRMAAAEQGIAELSEIVDSLITIPNNKLLKVLGKGTTLLDAFAKANDVLYGAVQGIAELITRSGLINVDFADVRTVMSAMGTAMMGTASATGPDRAQEAAEAAISSPLLEDVDLTGAKGILVNITAGMDITIEEFEVVGNHVKALASENATVVVGAVIDPEMSEELRVTVVATGLGGDRRPQFGIVDNGFKQASGSDAVSGTQSSSQTSMYVPSFTQPQTSSTEPEQPAEASAPQQQVQEQKPQSSSSSTNTKGNENKEKGDYFDIPAFLRKQSD</sequence>
<dbReference type="SMART" id="SM00864">
    <property type="entry name" value="Tubulin"/>
    <property type="match status" value="1"/>
</dbReference>
<dbReference type="GO" id="GO:0051258">
    <property type="term" value="P:protein polymerization"/>
    <property type="evidence" value="ECO:0007669"/>
    <property type="project" value="UniProtKB-UniRule"/>
</dbReference>
<reference evidence="15" key="1">
    <citation type="journal article" date="2019" name="Genome Announc.">
        <title>Draft Genome Sequence of Pseudoalteromonas piscicida Strain 36Y ROTHPW, an Hypersaline Seawater Isolate from the South Coast of Sonora, Mexico.</title>
        <authorList>
            <person name="Sanchez-Diaz R."/>
            <person name="Molina-Garza Z.J."/>
            <person name="Cruz-Suarez L.E."/>
            <person name="Selvin J."/>
            <person name="Kiran G.S."/>
            <person name="Ibarra-Gamez J.C."/>
            <person name="Gomez-Gil B."/>
            <person name="Galaviz-Silva L."/>
        </authorList>
    </citation>
    <scope>NUCLEOTIDE SEQUENCE [LARGE SCALE GENOMIC DNA]</scope>
    <source>
        <strain evidence="15">36Y_RITHPW</strain>
    </source>
</reference>
<proteinExistence type="inferred from homology"/>
<dbReference type="InterPro" id="IPR008280">
    <property type="entry name" value="Tub_FtsZ_C"/>
</dbReference>
<evidence type="ECO:0000259" key="13">
    <source>
        <dbReference type="SMART" id="SM00865"/>
    </source>
</evidence>
<feature type="binding site" evidence="8">
    <location>
        <position position="139"/>
    </location>
    <ligand>
        <name>GTP</name>
        <dbReference type="ChEBI" id="CHEBI:37565"/>
    </ligand>
</feature>
<comment type="similarity">
    <text evidence="1 8 10">Belongs to the FtsZ family.</text>
</comment>
<dbReference type="PROSITE" id="PS01134">
    <property type="entry name" value="FTSZ_1"/>
    <property type="match status" value="1"/>
</dbReference>
<dbReference type="SMART" id="SM00865">
    <property type="entry name" value="Tubulin_C"/>
    <property type="match status" value="1"/>
</dbReference>
<keyword evidence="2 8" id="KW-0963">Cytoplasm</keyword>
<evidence type="ECO:0000256" key="2">
    <source>
        <dbReference type="ARBA" id="ARBA00022490"/>
    </source>
</evidence>
<organism evidence="14 15">
    <name type="scientific">Pseudoalteromonas piscicida</name>
    <dbReference type="NCBI Taxonomy" id="43662"/>
    <lineage>
        <taxon>Bacteria</taxon>
        <taxon>Pseudomonadati</taxon>
        <taxon>Pseudomonadota</taxon>
        <taxon>Gammaproteobacteria</taxon>
        <taxon>Alteromonadales</taxon>
        <taxon>Pseudoalteromonadaceae</taxon>
        <taxon>Pseudoalteromonas</taxon>
    </lineage>
</organism>
<dbReference type="InterPro" id="IPR020805">
    <property type="entry name" value="Cell_div_FtsZ_CS"/>
</dbReference>
<dbReference type="SUPFAM" id="SSF52490">
    <property type="entry name" value="Tubulin nucleotide-binding domain-like"/>
    <property type="match status" value="1"/>
</dbReference>
<dbReference type="InterPro" id="IPR036525">
    <property type="entry name" value="Tubulin/FtsZ_GTPase_sf"/>
</dbReference>
<evidence type="ECO:0000256" key="7">
    <source>
        <dbReference type="ARBA" id="ARBA00023306"/>
    </source>
</evidence>
<dbReference type="FunFam" id="3.40.50.1440:FF:000023">
    <property type="entry name" value="Cell division protein FtsZ"/>
    <property type="match status" value="1"/>
</dbReference>
<protein>
    <recommendedName>
        <fullName evidence="8 9">Cell division protein FtsZ</fullName>
    </recommendedName>
</protein>
<dbReference type="InterPro" id="IPR018316">
    <property type="entry name" value="Tubulin/FtsZ_2-layer-sand-dom"/>
</dbReference>
<feature type="binding site" evidence="8">
    <location>
        <position position="143"/>
    </location>
    <ligand>
        <name>GTP</name>
        <dbReference type="ChEBI" id="CHEBI:37565"/>
    </ligand>
</feature>
<dbReference type="AlphaFoldDB" id="A0A2A5JVN3"/>
<keyword evidence="4 8" id="KW-0547">Nucleotide-binding</keyword>
<dbReference type="InterPro" id="IPR037103">
    <property type="entry name" value="Tubulin/FtsZ-like_C"/>
</dbReference>
<comment type="function">
    <text evidence="8 10">Essential cell division protein that forms a contractile ring structure (Z ring) at the future cell division site. The regulation of the ring assembly controls the timing and the location of cell division. One of the functions of the FtsZ ring is to recruit other cell division proteins to the septum to produce a new cell wall between the dividing cells. Binds GTP and shows GTPase activity.</text>
</comment>
<keyword evidence="7 8" id="KW-0131">Cell cycle</keyword>
<evidence type="ECO:0000256" key="5">
    <source>
        <dbReference type="ARBA" id="ARBA00023134"/>
    </source>
</evidence>
<dbReference type="InterPro" id="IPR003008">
    <property type="entry name" value="Tubulin_FtsZ_GTPase"/>
</dbReference>